<gene>
    <name evidence="6" type="ORF">EIN_117170</name>
</gene>
<proteinExistence type="predicted"/>
<evidence type="ECO:0000256" key="2">
    <source>
        <dbReference type="ARBA" id="ARBA00022692"/>
    </source>
</evidence>
<dbReference type="RefSeq" id="XP_004258974.1">
    <property type="nucleotide sequence ID" value="XM_004258926.1"/>
</dbReference>
<evidence type="ECO:0000256" key="3">
    <source>
        <dbReference type="ARBA" id="ARBA00022989"/>
    </source>
</evidence>
<dbReference type="PANTHER" id="PTHR48022:SF2">
    <property type="entry name" value="PLASTIDIC GLUCOSE TRANSPORTER 4"/>
    <property type="match status" value="1"/>
</dbReference>
<dbReference type="Gene3D" id="1.20.1250.20">
    <property type="entry name" value="MFS general substrate transporter like domains"/>
    <property type="match status" value="1"/>
</dbReference>
<dbReference type="InterPro" id="IPR036259">
    <property type="entry name" value="MFS_trans_sf"/>
</dbReference>
<dbReference type="VEuPathDB" id="AmoebaDB:EIN_117170"/>
<dbReference type="KEGG" id="eiv:EIN_117170"/>
<keyword evidence="6" id="KW-0762">Sugar transport</keyword>
<dbReference type="Pfam" id="PF00083">
    <property type="entry name" value="Sugar_tr"/>
    <property type="match status" value="1"/>
</dbReference>
<dbReference type="OrthoDB" id="433512at2759"/>
<reference evidence="6 7" key="1">
    <citation type="submission" date="2012-10" db="EMBL/GenBank/DDBJ databases">
        <authorList>
            <person name="Zafar N."/>
            <person name="Inman J."/>
            <person name="Hall N."/>
            <person name="Lorenzi H."/>
            <person name="Caler E."/>
        </authorList>
    </citation>
    <scope>NUCLEOTIDE SEQUENCE [LARGE SCALE GENOMIC DNA]</scope>
    <source>
        <strain evidence="6 7">IP1</strain>
    </source>
</reference>
<name>L7FMP3_ENTIV</name>
<evidence type="ECO:0000256" key="5">
    <source>
        <dbReference type="SAM" id="Phobius"/>
    </source>
</evidence>
<dbReference type="GeneID" id="14891186"/>
<keyword evidence="3 5" id="KW-1133">Transmembrane helix</keyword>
<feature type="transmembrane region" description="Helical" evidence="5">
    <location>
        <begin position="52"/>
        <end position="72"/>
    </location>
</feature>
<sequence length="291" mass="33440">MLRLGQVARPKSLLYILIIIFYNIKYNIFYIIDTGFQNHNANYTRHHFITKVFVLSYKFVRYNTTFSAIIILETPDYRFFFIYSIYYYNTTNIIFFNFLILFMINGQDNQYECLCRHGTEANALGLINRQPEYFCLVSTAIKNLILVSIAFPGFVVSFLIVDRIGRKPLQLFGFAGTAVCFFFMAFFESIVLDNVPYTLCRCLWPFNLLPNMRLNTTTYINAAETYVPRIRGTFNGLSASSGKMGAMFKTAIFEPFSSKFGHLATFCTCGGLMMIGFCLSFIVPEGKGIDI</sequence>
<dbReference type="InterPro" id="IPR050360">
    <property type="entry name" value="MFS_Sugar_Transporters"/>
</dbReference>
<dbReference type="EMBL" id="KB206391">
    <property type="protein sequence ID" value="ELP92203.1"/>
    <property type="molecule type" value="Genomic_DNA"/>
</dbReference>
<feature type="transmembrane region" description="Helical" evidence="5">
    <location>
        <begin position="263"/>
        <end position="283"/>
    </location>
</feature>
<accession>L7FMP3</accession>
<dbReference type="PANTHER" id="PTHR48022">
    <property type="entry name" value="PLASTIDIC GLUCOSE TRANSPORTER 4"/>
    <property type="match status" value="1"/>
</dbReference>
<evidence type="ECO:0000256" key="1">
    <source>
        <dbReference type="ARBA" id="ARBA00004141"/>
    </source>
</evidence>
<keyword evidence="2 5" id="KW-0812">Transmembrane</keyword>
<dbReference type="GO" id="GO:0016020">
    <property type="term" value="C:membrane"/>
    <property type="evidence" value="ECO:0007669"/>
    <property type="project" value="UniProtKB-SubCell"/>
</dbReference>
<dbReference type="AlphaFoldDB" id="L7FMP3"/>
<keyword evidence="7" id="KW-1185">Reference proteome</keyword>
<feature type="transmembrane region" description="Helical" evidence="5">
    <location>
        <begin position="79"/>
        <end position="104"/>
    </location>
</feature>
<organism evidence="6 7">
    <name type="scientific">Entamoeba invadens IP1</name>
    <dbReference type="NCBI Taxonomy" id="370355"/>
    <lineage>
        <taxon>Eukaryota</taxon>
        <taxon>Amoebozoa</taxon>
        <taxon>Evosea</taxon>
        <taxon>Archamoebae</taxon>
        <taxon>Mastigamoebida</taxon>
        <taxon>Entamoebidae</taxon>
        <taxon>Entamoeba</taxon>
    </lineage>
</organism>
<keyword evidence="6" id="KW-0813">Transport</keyword>
<feature type="transmembrane region" description="Helical" evidence="5">
    <location>
        <begin position="12"/>
        <end position="32"/>
    </location>
</feature>
<evidence type="ECO:0000313" key="6">
    <source>
        <dbReference type="EMBL" id="ELP92203.1"/>
    </source>
</evidence>
<protein>
    <submittedName>
        <fullName evidence="6">Sugar transporter, putative</fullName>
    </submittedName>
</protein>
<evidence type="ECO:0000256" key="4">
    <source>
        <dbReference type="ARBA" id="ARBA00023136"/>
    </source>
</evidence>
<keyword evidence="4 5" id="KW-0472">Membrane</keyword>
<dbReference type="Proteomes" id="UP000014680">
    <property type="component" value="Unassembled WGS sequence"/>
</dbReference>
<comment type="subcellular location">
    <subcellularLocation>
        <location evidence="1">Membrane</location>
        <topology evidence="1">Multi-pass membrane protein</topology>
    </subcellularLocation>
</comment>
<evidence type="ECO:0000313" key="7">
    <source>
        <dbReference type="Proteomes" id="UP000014680"/>
    </source>
</evidence>
<dbReference type="SUPFAM" id="SSF103473">
    <property type="entry name" value="MFS general substrate transporter"/>
    <property type="match status" value="1"/>
</dbReference>
<feature type="transmembrane region" description="Helical" evidence="5">
    <location>
        <begin position="168"/>
        <end position="187"/>
    </location>
</feature>
<feature type="transmembrane region" description="Helical" evidence="5">
    <location>
        <begin position="140"/>
        <end position="161"/>
    </location>
</feature>
<dbReference type="GO" id="GO:0005351">
    <property type="term" value="F:carbohydrate:proton symporter activity"/>
    <property type="evidence" value="ECO:0007669"/>
    <property type="project" value="TreeGrafter"/>
</dbReference>
<dbReference type="InterPro" id="IPR005828">
    <property type="entry name" value="MFS_sugar_transport-like"/>
</dbReference>